<dbReference type="InterPro" id="IPR012334">
    <property type="entry name" value="Pectin_lyas_fold"/>
</dbReference>
<dbReference type="PROSITE" id="PS51318">
    <property type="entry name" value="TAT"/>
    <property type="match status" value="1"/>
</dbReference>
<dbReference type="PANTHER" id="PTHR33407">
    <property type="entry name" value="PECTATE LYASE F-RELATED"/>
    <property type="match status" value="1"/>
</dbReference>
<feature type="signal peptide" evidence="11">
    <location>
        <begin position="1"/>
        <end position="37"/>
    </location>
</feature>
<evidence type="ECO:0000256" key="2">
    <source>
        <dbReference type="ARBA" id="ARBA00001913"/>
    </source>
</evidence>
<evidence type="ECO:0000256" key="7">
    <source>
        <dbReference type="ARBA" id="ARBA00022729"/>
    </source>
</evidence>
<reference evidence="12 13" key="1">
    <citation type="submission" date="2023-07" db="EMBL/GenBank/DDBJ databases">
        <title>Sequencing the genomes of 1000 actinobacteria strains.</title>
        <authorList>
            <person name="Klenk H.-P."/>
        </authorList>
    </citation>
    <scope>NUCLEOTIDE SEQUENCE [LARGE SCALE GENOMIC DNA]</scope>
    <source>
        <strain evidence="12 13">DSM 44709</strain>
    </source>
</reference>
<dbReference type="Gene3D" id="2.160.20.10">
    <property type="entry name" value="Single-stranded right-handed beta-helix, Pectin lyase-like"/>
    <property type="match status" value="1"/>
</dbReference>
<gene>
    <name evidence="12" type="ORF">J2S42_005941</name>
</gene>
<name>A0AAE4B074_9ACTN</name>
<dbReference type="Pfam" id="PF03211">
    <property type="entry name" value="Pectate_lyase"/>
    <property type="match status" value="1"/>
</dbReference>
<dbReference type="AlphaFoldDB" id="A0AAE4B074"/>
<proteinExistence type="inferred from homology"/>
<dbReference type="EMBL" id="JAUSUZ010000001">
    <property type="protein sequence ID" value="MDQ0369272.1"/>
    <property type="molecule type" value="Genomic_DNA"/>
</dbReference>
<dbReference type="GO" id="GO:0045490">
    <property type="term" value="P:pectin catabolic process"/>
    <property type="evidence" value="ECO:0007669"/>
    <property type="project" value="TreeGrafter"/>
</dbReference>
<dbReference type="EC" id="4.2.2.2" evidence="5"/>
<keyword evidence="13" id="KW-1185">Reference proteome</keyword>
<protein>
    <recommendedName>
        <fullName evidence="5">pectate lyase</fullName>
        <ecNumber evidence="5">4.2.2.2</ecNumber>
    </recommendedName>
</protein>
<dbReference type="InterPro" id="IPR011050">
    <property type="entry name" value="Pectin_lyase_fold/virulence"/>
</dbReference>
<dbReference type="RefSeq" id="WP_307244373.1">
    <property type="nucleotide sequence ID" value="NZ_JAUSUZ010000001.1"/>
</dbReference>
<feature type="chain" id="PRO_5042136020" description="pectate lyase" evidence="11">
    <location>
        <begin position="38"/>
        <end position="494"/>
    </location>
</feature>
<comment type="subcellular location">
    <subcellularLocation>
        <location evidence="3">Secreted</location>
    </subcellularLocation>
</comment>
<comment type="similarity">
    <text evidence="4">Belongs to the polysaccharide lyase 3 family.</text>
</comment>
<evidence type="ECO:0000256" key="1">
    <source>
        <dbReference type="ARBA" id="ARBA00000695"/>
    </source>
</evidence>
<dbReference type="InterPro" id="IPR006311">
    <property type="entry name" value="TAT_signal"/>
</dbReference>
<evidence type="ECO:0000256" key="11">
    <source>
        <dbReference type="SAM" id="SignalP"/>
    </source>
</evidence>
<organism evidence="12 13">
    <name type="scientific">Catenuloplanes indicus</name>
    <dbReference type="NCBI Taxonomy" id="137267"/>
    <lineage>
        <taxon>Bacteria</taxon>
        <taxon>Bacillati</taxon>
        <taxon>Actinomycetota</taxon>
        <taxon>Actinomycetes</taxon>
        <taxon>Micromonosporales</taxon>
        <taxon>Micromonosporaceae</taxon>
        <taxon>Catenuloplanes</taxon>
    </lineage>
</organism>
<evidence type="ECO:0000256" key="6">
    <source>
        <dbReference type="ARBA" id="ARBA00022525"/>
    </source>
</evidence>
<comment type="cofactor">
    <cofactor evidence="2">
        <name>Ca(2+)</name>
        <dbReference type="ChEBI" id="CHEBI:29108"/>
    </cofactor>
</comment>
<evidence type="ECO:0000256" key="3">
    <source>
        <dbReference type="ARBA" id="ARBA00004613"/>
    </source>
</evidence>
<comment type="caution">
    <text evidence="12">The sequence shown here is derived from an EMBL/GenBank/DDBJ whole genome shotgun (WGS) entry which is preliminary data.</text>
</comment>
<evidence type="ECO:0000256" key="4">
    <source>
        <dbReference type="ARBA" id="ARBA00006463"/>
    </source>
</evidence>
<keyword evidence="9" id="KW-0456">Lyase</keyword>
<feature type="region of interest" description="Disordered" evidence="10">
    <location>
        <begin position="209"/>
        <end position="280"/>
    </location>
</feature>
<dbReference type="InterPro" id="IPR004898">
    <property type="entry name" value="Pectate_lyase_PlyH/PlyE-like"/>
</dbReference>
<evidence type="ECO:0000313" key="12">
    <source>
        <dbReference type="EMBL" id="MDQ0369272.1"/>
    </source>
</evidence>
<sequence length="494" mass="49416">MPTGKPRRRRLYAGLAAAGVAGIAAAAVALTVPSANASTLFTEDFEAGTPSGWSRSGGDWSVVDDGSKAYRQSKAASEAARVFAGDASWTDYAVQARVKVVEVGAGGFAGVAARASGPTTLYRLVLTSAGTAELQTVKGSAVTVLGSVPVTSPTGTFHTLQIQAGGTTVKGWVDGTPVGSGTGTVTAKGRLGLVTSRASASFDDVLATTAGSATEPTPARTTAAPATTASAPAAAPTTAGPTPSKTASAAPSPTTVPPATGGGSTSPDAPWPTATGSKPVAASVKVTGTLDGGMARYYGTGALGGSGQDEGQDPIFDLADGATLKNVILGSPAADGVHCAGTCTLINVWWEDVGEDAATFRGGANAVFTVDGGGARKADDKVFQHNGGGTLTIKNFQVADFGKLYRSCGNCSTQYKRTLVVENVKATAPGDLLAGVNANYGDTATFRNVTIVGDKTMDVCTRFTGNSTGKEPTKTGSGPDGTTCKYTTSDVTFK</sequence>
<dbReference type="PANTHER" id="PTHR33407:SF9">
    <property type="entry name" value="PECTATE LYASE F-RELATED"/>
    <property type="match status" value="1"/>
</dbReference>
<evidence type="ECO:0000256" key="9">
    <source>
        <dbReference type="ARBA" id="ARBA00023239"/>
    </source>
</evidence>
<keyword evidence="7 11" id="KW-0732">Signal</keyword>
<evidence type="ECO:0000313" key="13">
    <source>
        <dbReference type="Proteomes" id="UP001240236"/>
    </source>
</evidence>
<feature type="compositionally biased region" description="Low complexity" evidence="10">
    <location>
        <begin position="212"/>
        <end position="259"/>
    </location>
</feature>
<accession>A0AAE4B074</accession>
<dbReference type="GO" id="GO:0005576">
    <property type="term" value="C:extracellular region"/>
    <property type="evidence" value="ECO:0007669"/>
    <property type="project" value="UniProtKB-SubCell"/>
</dbReference>
<comment type="catalytic activity">
    <reaction evidence="1">
        <text>Eliminative cleavage of (1-&gt;4)-alpha-D-galacturonan to give oligosaccharides with 4-deoxy-alpha-D-galact-4-enuronosyl groups at their non-reducing ends.</text>
        <dbReference type="EC" id="4.2.2.2"/>
    </reaction>
</comment>
<dbReference type="SUPFAM" id="SSF51126">
    <property type="entry name" value="Pectin lyase-like"/>
    <property type="match status" value="1"/>
</dbReference>
<evidence type="ECO:0000256" key="5">
    <source>
        <dbReference type="ARBA" id="ARBA00012272"/>
    </source>
</evidence>
<keyword evidence="8" id="KW-0106">Calcium</keyword>
<keyword evidence="6" id="KW-0964">Secreted</keyword>
<dbReference type="Gene3D" id="2.60.120.560">
    <property type="entry name" value="Exo-inulinase, domain 1"/>
    <property type="match status" value="1"/>
</dbReference>
<dbReference type="GO" id="GO:0030570">
    <property type="term" value="F:pectate lyase activity"/>
    <property type="evidence" value="ECO:0007669"/>
    <property type="project" value="UniProtKB-EC"/>
</dbReference>
<evidence type="ECO:0000256" key="10">
    <source>
        <dbReference type="SAM" id="MobiDB-lite"/>
    </source>
</evidence>
<evidence type="ECO:0000256" key="8">
    <source>
        <dbReference type="ARBA" id="ARBA00022837"/>
    </source>
</evidence>
<dbReference type="Proteomes" id="UP001240236">
    <property type="component" value="Unassembled WGS sequence"/>
</dbReference>